<accession>A0ABU4RRQ4</accession>
<dbReference type="PANTHER" id="PTHR43213:SF5">
    <property type="entry name" value="BIFUNCTIONAL DTTP_UTP PYROPHOSPHATASE_METHYLTRANSFERASE PROTEIN-RELATED"/>
    <property type="match status" value="1"/>
</dbReference>
<name>A0ABU4RRQ4_9HYPH</name>
<dbReference type="PIRSF" id="PIRSF006305">
    <property type="entry name" value="Maf"/>
    <property type="match status" value="1"/>
</dbReference>
<feature type="active site" description="Proton acceptor" evidence="4">
    <location>
        <position position="86"/>
    </location>
</feature>
<dbReference type="EC" id="3.6.1.9" evidence="4"/>
<evidence type="ECO:0000313" key="5">
    <source>
        <dbReference type="EMBL" id="MDX6807531.1"/>
    </source>
</evidence>
<reference evidence="5 6" key="1">
    <citation type="submission" date="2023-11" db="EMBL/GenBank/DDBJ databases">
        <authorList>
            <person name="Bao R."/>
        </authorList>
    </citation>
    <scope>NUCLEOTIDE SEQUENCE [LARGE SCALE GENOMIC DNA]</scope>
    <source>
        <strain evidence="5 6">PJ23</strain>
    </source>
</reference>
<keyword evidence="6" id="KW-1185">Reference proteome</keyword>
<evidence type="ECO:0000256" key="1">
    <source>
        <dbReference type="ARBA" id="ARBA00001968"/>
    </source>
</evidence>
<sequence>MSDLAHPLWIDPWPLVLASASASRASMLRAAGIPILCKPASIDERAVEQDLKASGASTETMALELASAKAVHVSATLPGQPVIGADQMLAAGNELFHKPESLDMARRQLLKLRDREHRLISAAVLVVDGKVVERVVDDARLEMRPFSEEFLDRYIAVAGDAIRTSVGGYQLEGAGVHLFSRIEGNHFTILGLPLLPMLECLRRRGMILG</sequence>
<comment type="similarity">
    <text evidence="4">Belongs to the Maf family.</text>
</comment>
<dbReference type="HAMAP" id="MF_00528">
    <property type="entry name" value="Maf"/>
    <property type="match status" value="1"/>
</dbReference>
<gene>
    <name evidence="5" type="ORF">SCD90_15800</name>
</gene>
<keyword evidence="3 4" id="KW-0546">Nucleotide metabolism</keyword>
<evidence type="ECO:0000256" key="4">
    <source>
        <dbReference type="HAMAP-Rule" id="MF_00528"/>
    </source>
</evidence>
<comment type="catalytic activity">
    <reaction evidence="4">
        <text>a ribonucleoside 5'-triphosphate + H2O = a ribonucleoside 5'-phosphate + diphosphate + H(+)</text>
        <dbReference type="Rhea" id="RHEA:23996"/>
        <dbReference type="ChEBI" id="CHEBI:15377"/>
        <dbReference type="ChEBI" id="CHEBI:15378"/>
        <dbReference type="ChEBI" id="CHEBI:33019"/>
        <dbReference type="ChEBI" id="CHEBI:58043"/>
        <dbReference type="ChEBI" id="CHEBI:61557"/>
        <dbReference type="EC" id="3.6.1.9"/>
    </reaction>
</comment>
<evidence type="ECO:0000256" key="3">
    <source>
        <dbReference type="ARBA" id="ARBA00023080"/>
    </source>
</evidence>
<evidence type="ECO:0000313" key="6">
    <source>
        <dbReference type="Proteomes" id="UP001274321"/>
    </source>
</evidence>
<dbReference type="Proteomes" id="UP001274321">
    <property type="component" value="Unassembled WGS sequence"/>
</dbReference>
<comment type="caution">
    <text evidence="4">Lacks conserved residue(s) required for the propagation of feature annotation.</text>
</comment>
<dbReference type="EMBL" id="JAXAFJ010000013">
    <property type="protein sequence ID" value="MDX6807531.1"/>
    <property type="molecule type" value="Genomic_DNA"/>
</dbReference>
<dbReference type="RefSeq" id="WP_319845674.1">
    <property type="nucleotide sequence ID" value="NZ_JAXAFJ010000013.1"/>
</dbReference>
<comment type="subcellular location">
    <subcellularLocation>
        <location evidence="4">Cytoplasm</location>
    </subcellularLocation>
</comment>
<dbReference type="SUPFAM" id="SSF52972">
    <property type="entry name" value="ITPase-like"/>
    <property type="match status" value="1"/>
</dbReference>
<proteinExistence type="inferred from homology"/>
<evidence type="ECO:0000256" key="2">
    <source>
        <dbReference type="ARBA" id="ARBA00022801"/>
    </source>
</evidence>
<comment type="caution">
    <text evidence="5">The sequence shown here is derived from an EMBL/GenBank/DDBJ whole genome shotgun (WGS) entry which is preliminary data.</text>
</comment>
<dbReference type="PANTHER" id="PTHR43213">
    <property type="entry name" value="BIFUNCTIONAL DTTP/UTP PYROPHOSPHATASE/METHYLTRANSFERASE PROTEIN-RELATED"/>
    <property type="match status" value="1"/>
</dbReference>
<dbReference type="Pfam" id="PF02545">
    <property type="entry name" value="Maf"/>
    <property type="match status" value="1"/>
</dbReference>
<dbReference type="InterPro" id="IPR029001">
    <property type="entry name" value="ITPase-like_fam"/>
</dbReference>
<comment type="function">
    <text evidence="4">Nucleoside triphosphate pyrophosphatase. May have a dual role in cell division arrest and in preventing the incorporation of modified nucleotides into cellular nucleic acids.</text>
</comment>
<comment type="cofactor">
    <cofactor evidence="1 4">
        <name>a divalent metal cation</name>
        <dbReference type="ChEBI" id="CHEBI:60240"/>
    </cofactor>
</comment>
<protein>
    <recommendedName>
        <fullName evidence="4">Nucleoside triphosphate pyrophosphatase</fullName>
        <ecNumber evidence="4">3.6.1.9</ecNumber>
    </recommendedName>
    <alternativeName>
        <fullName evidence="4">Nucleotide pyrophosphatase</fullName>
        <shortName evidence="4">Nucleotide PPase</shortName>
    </alternativeName>
</protein>
<keyword evidence="4" id="KW-0963">Cytoplasm</keyword>
<keyword evidence="2 4" id="KW-0378">Hydrolase</keyword>
<comment type="catalytic activity">
    <reaction evidence="4">
        <text>a 2'-deoxyribonucleoside 5'-triphosphate + H2O = a 2'-deoxyribonucleoside 5'-phosphate + diphosphate + H(+)</text>
        <dbReference type="Rhea" id="RHEA:44644"/>
        <dbReference type="ChEBI" id="CHEBI:15377"/>
        <dbReference type="ChEBI" id="CHEBI:15378"/>
        <dbReference type="ChEBI" id="CHEBI:33019"/>
        <dbReference type="ChEBI" id="CHEBI:61560"/>
        <dbReference type="ChEBI" id="CHEBI:65317"/>
        <dbReference type="EC" id="3.6.1.9"/>
    </reaction>
</comment>
<dbReference type="InterPro" id="IPR003697">
    <property type="entry name" value="Maf-like"/>
</dbReference>
<dbReference type="Gene3D" id="3.90.950.10">
    <property type="match status" value="1"/>
</dbReference>
<organism evidence="5 6">
    <name type="scientific">Terrihabitans rhizophilus</name>
    <dbReference type="NCBI Taxonomy" id="3092662"/>
    <lineage>
        <taxon>Bacteria</taxon>
        <taxon>Pseudomonadati</taxon>
        <taxon>Pseudomonadota</taxon>
        <taxon>Alphaproteobacteria</taxon>
        <taxon>Hyphomicrobiales</taxon>
        <taxon>Terrihabitans</taxon>
    </lineage>
</organism>